<dbReference type="Gene3D" id="1.10.10.10">
    <property type="entry name" value="Winged helix-like DNA-binding domain superfamily/Winged helix DNA-binding domain"/>
    <property type="match status" value="1"/>
</dbReference>
<evidence type="ECO:0000313" key="5">
    <source>
        <dbReference type="EMBL" id="SBT40698.1"/>
    </source>
</evidence>
<name>A0A1A8ZA02_9ACTN</name>
<dbReference type="PROSITE" id="PS50995">
    <property type="entry name" value="HTH_MARR_2"/>
    <property type="match status" value="1"/>
</dbReference>
<evidence type="ECO:0000313" key="6">
    <source>
        <dbReference type="Proteomes" id="UP000198765"/>
    </source>
</evidence>
<feature type="domain" description="HTH marR-type" evidence="4">
    <location>
        <begin position="26"/>
        <end position="159"/>
    </location>
</feature>
<dbReference type="InterPro" id="IPR036388">
    <property type="entry name" value="WH-like_DNA-bd_sf"/>
</dbReference>
<reference evidence="5 6" key="1">
    <citation type="submission" date="2016-06" db="EMBL/GenBank/DDBJ databases">
        <authorList>
            <person name="Kjaerup R.B."/>
            <person name="Dalgaard T.S."/>
            <person name="Juul-Madsen H.R."/>
        </authorList>
    </citation>
    <scope>NUCLEOTIDE SEQUENCE [LARGE SCALE GENOMIC DNA]</scope>
    <source>
        <strain evidence="5 6">DSM 45248</strain>
    </source>
</reference>
<dbReference type="PANTHER" id="PTHR33164">
    <property type="entry name" value="TRANSCRIPTIONAL REGULATOR, MARR FAMILY"/>
    <property type="match status" value="1"/>
</dbReference>
<dbReference type="InterPro" id="IPR036390">
    <property type="entry name" value="WH_DNA-bd_sf"/>
</dbReference>
<dbReference type="GO" id="GO:0003700">
    <property type="term" value="F:DNA-binding transcription factor activity"/>
    <property type="evidence" value="ECO:0007669"/>
    <property type="project" value="InterPro"/>
</dbReference>
<keyword evidence="3" id="KW-0804">Transcription</keyword>
<dbReference type="PROSITE" id="PS01117">
    <property type="entry name" value="HTH_MARR_1"/>
    <property type="match status" value="1"/>
</dbReference>
<dbReference type="RefSeq" id="WP_091191976.1">
    <property type="nucleotide sequence ID" value="NZ_LT594324.1"/>
</dbReference>
<dbReference type="GO" id="GO:0006950">
    <property type="term" value="P:response to stress"/>
    <property type="evidence" value="ECO:0007669"/>
    <property type="project" value="TreeGrafter"/>
</dbReference>
<evidence type="ECO:0000256" key="1">
    <source>
        <dbReference type="ARBA" id="ARBA00023015"/>
    </source>
</evidence>
<protein>
    <submittedName>
        <fullName evidence="5">DNA-binding transcriptional regulator, MarR family</fullName>
    </submittedName>
</protein>
<organism evidence="5 6">
    <name type="scientific">Micromonospora narathiwatensis</name>
    <dbReference type="NCBI Taxonomy" id="299146"/>
    <lineage>
        <taxon>Bacteria</taxon>
        <taxon>Bacillati</taxon>
        <taxon>Actinomycetota</taxon>
        <taxon>Actinomycetes</taxon>
        <taxon>Micromonosporales</taxon>
        <taxon>Micromonosporaceae</taxon>
        <taxon>Micromonospora</taxon>
    </lineage>
</organism>
<proteinExistence type="predicted"/>
<keyword evidence="1" id="KW-0805">Transcription regulation</keyword>
<accession>A0A1A8ZA02</accession>
<dbReference type="GO" id="GO:0003677">
    <property type="term" value="F:DNA binding"/>
    <property type="evidence" value="ECO:0007669"/>
    <property type="project" value="UniProtKB-KW"/>
</dbReference>
<evidence type="ECO:0000256" key="3">
    <source>
        <dbReference type="ARBA" id="ARBA00023163"/>
    </source>
</evidence>
<dbReference type="SMART" id="SM00347">
    <property type="entry name" value="HTH_MARR"/>
    <property type="match status" value="1"/>
</dbReference>
<evidence type="ECO:0000256" key="2">
    <source>
        <dbReference type="ARBA" id="ARBA00023125"/>
    </source>
</evidence>
<dbReference type="InterPro" id="IPR000835">
    <property type="entry name" value="HTH_MarR-typ"/>
</dbReference>
<dbReference type="EMBL" id="LT594324">
    <property type="protein sequence ID" value="SBT40698.1"/>
    <property type="molecule type" value="Genomic_DNA"/>
</dbReference>
<keyword evidence="6" id="KW-1185">Reference proteome</keyword>
<gene>
    <name evidence="5" type="ORF">GA0070621_1031</name>
</gene>
<sequence length="174" mass="19470">MTASMRRQIAGIYRPPVNSRPAPAPRPDAVAQLCRTANTVRVHLERTVLREVGMTWTSYDVLVLICARRVVEPRAIAVEVGIAKATLTNTLSALVDRDLVRRQLHERDRRRVVVRPTQAGLDLARELQRLVHARQAELFAGPGMPPRDNIAHVLRVVATRSRPDDDAPGREEAQ</sequence>
<keyword evidence="2 5" id="KW-0238">DNA-binding</keyword>
<dbReference type="SUPFAM" id="SSF46785">
    <property type="entry name" value="Winged helix' DNA-binding domain"/>
    <property type="match status" value="1"/>
</dbReference>
<dbReference type="AlphaFoldDB" id="A0A1A8ZA02"/>
<dbReference type="InterPro" id="IPR039422">
    <property type="entry name" value="MarR/SlyA-like"/>
</dbReference>
<dbReference type="Pfam" id="PF01047">
    <property type="entry name" value="MarR"/>
    <property type="match status" value="1"/>
</dbReference>
<dbReference type="PANTHER" id="PTHR33164:SF43">
    <property type="entry name" value="HTH-TYPE TRANSCRIPTIONAL REPRESSOR YETL"/>
    <property type="match status" value="1"/>
</dbReference>
<dbReference type="Proteomes" id="UP000198765">
    <property type="component" value="Chromosome I"/>
</dbReference>
<dbReference type="OrthoDB" id="3237509at2"/>
<evidence type="ECO:0000259" key="4">
    <source>
        <dbReference type="PROSITE" id="PS50995"/>
    </source>
</evidence>
<dbReference type="InterPro" id="IPR023187">
    <property type="entry name" value="Tscrpt_reg_MarR-type_CS"/>
</dbReference>
<dbReference type="PATRIC" id="fig|299146.4.peg.1061"/>